<evidence type="ECO:0000313" key="3">
    <source>
        <dbReference type="EMBL" id="CAP21006.2"/>
    </source>
</evidence>
<proteinExistence type="predicted"/>
<dbReference type="RefSeq" id="XP_045091322.1">
    <property type="nucleotide sequence ID" value="XM_045235792.1"/>
</dbReference>
<evidence type="ECO:0000313" key="5">
    <source>
        <dbReference type="WormBase" id="CBG24383"/>
    </source>
</evidence>
<feature type="domain" description="CUB-like" evidence="2">
    <location>
        <begin position="26"/>
        <end position="141"/>
    </location>
</feature>
<protein>
    <submittedName>
        <fullName evidence="3">Protein CBG24383</fullName>
    </submittedName>
</protein>
<dbReference type="Pfam" id="PF02408">
    <property type="entry name" value="CUB_2"/>
    <property type="match status" value="1"/>
</dbReference>
<evidence type="ECO:0000313" key="4">
    <source>
        <dbReference type="Proteomes" id="UP000008549"/>
    </source>
</evidence>
<organism evidence="3 4">
    <name type="scientific">Caenorhabditis briggsae</name>
    <dbReference type="NCBI Taxonomy" id="6238"/>
    <lineage>
        <taxon>Eukaryota</taxon>
        <taxon>Metazoa</taxon>
        <taxon>Ecdysozoa</taxon>
        <taxon>Nematoda</taxon>
        <taxon>Chromadorea</taxon>
        <taxon>Rhabditida</taxon>
        <taxon>Rhabditina</taxon>
        <taxon>Rhabditomorpha</taxon>
        <taxon>Rhabditoidea</taxon>
        <taxon>Rhabditidae</taxon>
        <taxon>Peloderinae</taxon>
        <taxon>Caenorhabditis</taxon>
    </lineage>
</organism>
<evidence type="ECO:0000259" key="2">
    <source>
        <dbReference type="Pfam" id="PF02408"/>
    </source>
</evidence>
<accession>A8WKL1</accession>
<dbReference type="InterPro" id="IPR003366">
    <property type="entry name" value="CUB-like_dom"/>
</dbReference>
<dbReference type="GeneID" id="8590256"/>
<dbReference type="FunCoup" id="A8WKL1">
    <property type="interactions" value="330"/>
</dbReference>
<dbReference type="PANTHER" id="PTHR47920">
    <property type="entry name" value="PROTEIN CBG13378-RELATED"/>
    <property type="match status" value="1"/>
</dbReference>
<keyword evidence="1" id="KW-0732">Signal</keyword>
<name>A8WKL1_CAEBR</name>
<dbReference type="WormBase" id="CBG24383">
    <property type="protein sequence ID" value="CBP49134"/>
    <property type="gene ID" value="WBGene00042509"/>
</dbReference>
<dbReference type="PANTHER" id="PTHR47920:SF1">
    <property type="entry name" value="CUB-LIKE DOMAIN-CONTAINING PROTEIN"/>
    <property type="match status" value="1"/>
</dbReference>
<dbReference type="EMBL" id="HE601219">
    <property type="protein sequence ID" value="CAP21006.2"/>
    <property type="molecule type" value="Genomic_DNA"/>
</dbReference>
<sequence length="204" mass="23007">MYFSSLFILLFTLSTTTAFSQVRILCSQNGTVAEPVAQNSSTVYFPPFWTENMTAPYYKANQKCSSKILIPNGKYVLFTMKANIDVDSRLKITDVNGKAELVMTSDQQPYVFVGSWFTIDLTVGPTIDATSFGFKVEWNPCKLFVLTYYLLNSNELFNSDPKPNPAYYNVTKASDALTFDEMLFENSVTITAETQKRTKCLNSL</sequence>
<reference evidence="3 4" key="2">
    <citation type="journal article" date="2011" name="PLoS Genet.">
        <title>Caenorhabditis briggsae recombinant inbred line genotypes reveal inter-strain incompatibility and the evolution of recombination.</title>
        <authorList>
            <person name="Ross J.A."/>
            <person name="Koboldt D.C."/>
            <person name="Staisch J.E."/>
            <person name="Chamberlin H.M."/>
            <person name="Gupta B.P."/>
            <person name="Miller R.D."/>
            <person name="Baird S.E."/>
            <person name="Haag E.S."/>
        </authorList>
    </citation>
    <scope>NUCLEOTIDE SEQUENCE [LARGE SCALE GENOMIC DNA]</scope>
    <source>
        <strain evidence="3 4">AF16</strain>
    </source>
</reference>
<dbReference type="CTD" id="8590256"/>
<evidence type="ECO:0000256" key="1">
    <source>
        <dbReference type="SAM" id="SignalP"/>
    </source>
</evidence>
<dbReference type="KEGG" id="cbr:CBG_24383"/>
<feature type="signal peptide" evidence="1">
    <location>
        <begin position="1"/>
        <end position="18"/>
    </location>
</feature>
<dbReference type="OMA" id="WIVNIPK"/>
<dbReference type="HOGENOM" id="CLU_1344321_0_0_1"/>
<keyword evidence="4" id="KW-1185">Reference proteome</keyword>
<gene>
    <name evidence="3 5" type="ORF">CBG24383</name>
    <name evidence="3" type="ORF">CBG_24383</name>
</gene>
<dbReference type="AlphaFoldDB" id="A8WKL1"/>
<dbReference type="InParanoid" id="A8WKL1"/>
<feature type="chain" id="PRO_5002731946" evidence="1">
    <location>
        <begin position="19"/>
        <end position="204"/>
    </location>
</feature>
<reference evidence="3 4" key="1">
    <citation type="journal article" date="2003" name="PLoS Biol.">
        <title>The genome sequence of Caenorhabditis briggsae: a platform for comparative genomics.</title>
        <authorList>
            <person name="Stein L.D."/>
            <person name="Bao Z."/>
            <person name="Blasiar D."/>
            <person name="Blumenthal T."/>
            <person name="Brent M.R."/>
            <person name="Chen N."/>
            <person name="Chinwalla A."/>
            <person name="Clarke L."/>
            <person name="Clee C."/>
            <person name="Coghlan A."/>
            <person name="Coulson A."/>
            <person name="D'Eustachio P."/>
            <person name="Fitch D.H."/>
            <person name="Fulton L.A."/>
            <person name="Fulton R.E."/>
            <person name="Griffiths-Jones S."/>
            <person name="Harris T.W."/>
            <person name="Hillier L.W."/>
            <person name="Kamath R."/>
            <person name="Kuwabara P.E."/>
            <person name="Mardis E.R."/>
            <person name="Marra M.A."/>
            <person name="Miner T.L."/>
            <person name="Minx P."/>
            <person name="Mullikin J.C."/>
            <person name="Plumb R.W."/>
            <person name="Rogers J."/>
            <person name="Schein J.E."/>
            <person name="Sohrmann M."/>
            <person name="Spieth J."/>
            <person name="Stajich J.E."/>
            <person name="Wei C."/>
            <person name="Willey D."/>
            <person name="Wilson R.K."/>
            <person name="Durbin R."/>
            <person name="Waterston R.H."/>
        </authorList>
    </citation>
    <scope>NUCLEOTIDE SEQUENCE [LARGE SCALE GENOMIC DNA]</scope>
    <source>
        <strain evidence="3 4">AF16</strain>
    </source>
</reference>
<dbReference type="Proteomes" id="UP000008549">
    <property type="component" value="Unassembled WGS sequence"/>
</dbReference>